<dbReference type="Proteomes" id="UP000003460">
    <property type="component" value="Unassembled WGS sequence"/>
</dbReference>
<organism evidence="1 2">
    <name type="scientific">Alloprevotella tannerae ATCC 51259</name>
    <dbReference type="NCBI Taxonomy" id="626522"/>
    <lineage>
        <taxon>Bacteria</taxon>
        <taxon>Pseudomonadati</taxon>
        <taxon>Bacteroidota</taxon>
        <taxon>Bacteroidia</taxon>
        <taxon>Bacteroidales</taxon>
        <taxon>Prevotellaceae</taxon>
        <taxon>Alloprevotella</taxon>
    </lineage>
</organism>
<dbReference type="AlphaFoldDB" id="C9LK96"/>
<evidence type="ECO:0000313" key="1">
    <source>
        <dbReference type="EMBL" id="EEX70618.1"/>
    </source>
</evidence>
<protein>
    <submittedName>
        <fullName evidence="1">Uncharacterized protein</fullName>
    </submittedName>
</protein>
<reference evidence="1" key="1">
    <citation type="submission" date="2009-09" db="EMBL/GenBank/DDBJ databases">
        <authorList>
            <person name="Weinstock G."/>
            <person name="Sodergren E."/>
            <person name="Clifton S."/>
            <person name="Fulton L."/>
            <person name="Fulton B."/>
            <person name="Courtney L."/>
            <person name="Fronick C."/>
            <person name="Harrison M."/>
            <person name="Strong C."/>
            <person name="Farmer C."/>
            <person name="Delahaunty K."/>
            <person name="Markovic C."/>
            <person name="Hall O."/>
            <person name="Minx P."/>
            <person name="Tomlinson C."/>
            <person name="Mitreva M."/>
            <person name="Nelson J."/>
            <person name="Hou S."/>
            <person name="Wollam A."/>
            <person name="Pepin K.H."/>
            <person name="Johnson M."/>
            <person name="Bhonagiri V."/>
            <person name="Nash W.E."/>
            <person name="Warren W."/>
            <person name="Chinwalla A."/>
            <person name="Mardis E.R."/>
            <person name="Wilson R.K."/>
        </authorList>
    </citation>
    <scope>NUCLEOTIDE SEQUENCE [LARGE SCALE GENOMIC DNA]</scope>
    <source>
        <strain evidence="1">ATCC 51259</strain>
    </source>
</reference>
<proteinExistence type="predicted"/>
<dbReference type="eggNOG" id="ENOG5031433">
    <property type="taxonomic scope" value="Bacteria"/>
</dbReference>
<dbReference type="EMBL" id="ACIJ02000028">
    <property type="protein sequence ID" value="EEX70618.1"/>
    <property type="molecule type" value="Genomic_DNA"/>
</dbReference>
<comment type="caution">
    <text evidence="1">The sequence shown here is derived from an EMBL/GenBank/DDBJ whole genome shotgun (WGS) entry which is preliminary data.</text>
</comment>
<name>C9LK96_9BACT</name>
<dbReference type="HOGENOM" id="CLU_2331396_0_0_10"/>
<accession>C9LK96</accession>
<dbReference type="STRING" id="626522.GCWU000325_02661"/>
<evidence type="ECO:0000313" key="2">
    <source>
        <dbReference type="Proteomes" id="UP000003460"/>
    </source>
</evidence>
<gene>
    <name evidence="1" type="ORF">GCWU000325_02661</name>
</gene>
<keyword evidence="2" id="KW-1185">Reference proteome</keyword>
<sequence>MVFACCELSEQTTFLFSPFTFMKRIAVSRLHLPDGTILRNQVIEIQPHTADHPPLVGGGWVDCGHCSVRFYPLTEELACTKWFGGDFYWDTLSEELSI</sequence>